<proteinExistence type="predicted"/>
<dbReference type="OrthoDB" id="10619160at2759"/>
<keyword evidence="1" id="KW-1133">Transmembrane helix</keyword>
<feature type="transmembrane region" description="Helical" evidence="1">
    <location>
        <begin position="314"/>
        <end position="336"/>
    </location>
</feature>
<dbReference type="EMBL" id="CAJPIZ010010457">
    <property type="protein sequence ID" value="CAG2112557.1"/>
    <property type="molecule type" value="Genomic_DNA"/>
</dbReference>
<gene>
    <name evidence="2" type="ORF">OSB1V03_LOCUS12532</name>
</gene>
<evidence type="ECO:0000313" key="2">
    <source>
        <dbReference type="EMBL" id="CAD7632127.1"/>
    </source>
</evidence>
<accession>A0A7R9KZX5</accession>
<sequence>MGSDCLRNIYFVTIIVTLNAITCDPIPVFCESTRFDSVFNYGWKVQIKLKPWIWTYDKVLFKVREPPEKEYPFLSGRNSTLMSSVFIDRVPACPPNSSPENCQQLTIANELFIMRLMDTDTTQESTVIYRPNKLNQLDIVWPKDYPWNMTATDFWPQEWDHMPLSERPAVYYAKTYEMMYIIKSGLQDAELLFNPISSVNWYKKFQRSKLNTTVRFIGMFTIDNRVIAVGIDPKDTTNEYRIYELNGDQRQYAFKPSPYTLKTFLGCVPNVANPPPDTNTVTNTMATIGSSSSSVSPQLNSVPESEGKTSSTTIVIVVTVILIVVIVLCAVIYFYIRRNANTETIAQRKKMSEKESKATDTETRLMSIETINSSTGFKDK</sequence>
<keyword evidence="1" id="KW-0472">Membrane</keyword>
<protein>
    <submittedName>
        <fullName evidence="2">Uncharacterized protein</fullName>
    </submittedName>
</protein>
<organism evidence="2">
    <name type="scientific">Medioppia subpectinata</name>
    <dbReference type="NCBI Taxonomy" id="1979941"/>
    <lineage>
        <taxon>Eukaryota</taxon>
        <taxon>Metazoa</taxon>
        <taxon>Ecdysozoa</taxon>
        <taxon>Arthropoda</taxon>
        <taxon>Chelicerata</taxon>
        <taxon>Arachnida</taxon>
        <taxon>Acari</taxon>
        <taxon>Acariformes</taxon>
        <taxon>Sarcoptiformes</taxon>
        <taxon>Oribatida</taxon>
        <taxon>Brachypylina</taxon>
        <taxon>Oppioidea</taxon>
        <taxon>Oppiidae</taxon>
        <taxon>Medioppia</taxon>
    </lineage>
</organism>
<dbReference type="Proteomes" id="UP000759131">
    <property type="component" value="Unassembled WGS sequence"/>
</dbReference>
<reference evidence="2" key="1">
    <citation type="submission" date="2020-11" db="EMBL/GenBank/DDBJ databases">
        <authorList>
            <person name="Tran Van P."/>
        </authorList>
    </citation>
    <scope>NUCLEOTIDE SEQUENCE</scope>
</reference>
<keyword evidence="3" id="KW-1185">Reference proteome</keyword>
<dbReference type="AlphaFoldDB" id="A0A7R9KZX5"/>
<name>A0A7R9KZX5_9ACAR</name>
<dbReference type="EMBL" id="OC865032">
    <property type="protein sequence ID" value="CAD7632127.1"/>
    <property type="molecule type" value="Genomic_DNA"/>
</dbReference>
<keyword evidence="1" id="KW-0812">Transmembrane</keyword>
<evidence type="ECO:0000256" key="1">
    <source>
        <dbReference type="SAM" id="Phobius"/>
    </source>
</evidence>
<evidence type="ECO:0000313" key="3">
    <source>
        <dbReference type="Proteomes" id="UP000759131"/>
    </source>
</evidence>